<dbReference type="AlphaFoldDB" id="A0A699SU70"/>
<dbReference type="EMBL" id="BKCJ011187430">
    <property type="protein sequence ID" value="GFD00833.1"/>
    <property type="molecule type" value="Genomic_DNA"/>
</dbReference>
<feature type="non-terminal residue" evidence="2">
    <location>
        <position position="1"/>
    </location>
</feature>
<name>A0A699SU70_TANCI</name>
<sequence>IAYMSRAVRPLSDEDLQLLLAQCRRDNAQNQPRRAALARAQAGLFAAAAAAATAHFTQHCRRHAGGPRAAGRVSRPKPARGTVARAALISSVSIPQSAGRQLNGLSLAGSPTAGLSR</sequence>
<evidence type="ECO:0000313" key="2">
    <source>
        <dbReference type="EMBL" id="GFD00833.1"/>
    </source>
</evidence>
<reference evidence="2" key="1">
    <citation type="journal article" date="2019" name="Sci. Rep.">
        <title>Draft genome of Tanacetum cinerariifolium, the natural source of mosquito coil.</title>
        <authorList>
            <person name="Yamashiro T."/>
            <person name="Shiraishi A."/>
            <person name="Satake H."/>
            <person name="Nakayama K."/>
        </authorList>
    </citation>
    <scope>NUCLEOTIDE SEQUENCE</scope>
</reference>
<evidence type="ECO:0000256" key="1">
    <source>
        <dbReference type="SAM" id="MobiDB-lite"/>
    </source>
</evidence>
<protein>
    <submittedName>
        <fullName evidence="2">Uncharacterized protein</fullName>
    </submittedName>
</protein>
<gene>
    <name evidence="2" type="ORF">Tci_872802</name>
</gene>
<comment type="caution">
    <text evidence="2">The sequence shown here is derived from an EMBL/GenBank/DDBJ whole genome shotgun (WGS) entry which is preliminary data.</text>
</comment>
<organism evidence="2">
    <name type="scientific">Tanacetum cinerariifolium</name>
    <name type="common">Dalmatian daisy</name>
    <name type="synonym">Chrysanthemum cinerariifolium</name>
    <dbReference type="NCBI Taxonomy" id="118510"/>
    <lineage>
        <taxon>Eukaryota</taxon>
        <taxon>Viridiplantae</taxon>
        <taxon>Streptophyta</taxon>
        <taxon>Embryophyta</taxon>
        <taxon>Tracheophyta</taxon>
        <taxon>Spermatophyta</taxon>
        <taxon>Magnoliopsida</taxon>
        <taxon>eudicotyledons</taxon>
        <taxon>Gunneridae</taxon>
        <taxon>Pentapetalae</taxon>
        <taxon>asterids</taxon>
        <taxon>campanulids</taxon>
        <taxon>Asterales</taxon>
        <taxon>Asteraceae</taxon>
        <taxon>Asteroideae</taxon>
        <taxon>Anthemideae</taxon>
        <taxon>Anthemidinae</taxon>
        <taxon>Tanacetum</taxon>
    </lineage>
</organism>
<accession>A0A699SU70</accession>
<proteinExistence type="predicted"/>
<feature type="region of interest" description="Disordered" evidence="1">
    <location>
        <begin position="62"/>
        <end position="81"/>
    </location>
</feature>